<dbReference type="EMBL" id="ML737173">
    <property type="protein sequence ID" value="KAE8337917.1"/>
    <property type="molecule type" value="Genomic_DNA"/>
</dbReference>
<evidence type="ECO:0000313" key="1">
    <source>
        <dbReference type="EMBL" id="KAE8337917.1"/>
    </source>
</evidence>
<protein>
    <submittedName>
        <fullName evidence="1">Uncharacterized protein</fullName>
    </submittedName>
</protein>
<gene>
    <name evidence="1" type="ORF">BDV24DRAFT_166773</name>
</gene>
<sequence>MISSRHFMAQAPLGFRRVERIAKVGVWGALRTPARDKSANDSSNWRILAEENVVTSTSQHILHVLRHESAIPRPLPRVRDATPRATTILLTNRKLYWLVTEGRQASPWVLRKGNKFPHPANPPSRLGVLCDYDERRIATRKSSVAFFLLLLQERPPKFNVIYGTPAALCLRWPF</sequence>
<accession>A0A5N6XXN2</accession>
<reference evidence="1" key="1">
    <citation type="submission" date="2019-04" db="EMBL/GenBank/DDBJ databases">
        <title>Friends and foes A comparative genomics study of 23 Aspergillus species from section Flavi.</title>
        <authorList>
            <consortium name="DOE Joint Genome Institute"/>
            <person name="Kjaerbolling I."/>
            <person name="Vesth T."/>
            <person name="Frisvad J.C."/>
            <person name="Nybo J.L."/>
            <person name="Theobald S."/>
            <person name="Kildgaard S."/>
            <person name="Isbrandt T."/>
            <person name="Kuo A."/>
            <person name="Sato A."/>
            <person name="Lyhne E.K."/>
            <person name="Kogle M.E."/>
            <person name="Wiebenga A."/>
            <person name="Kun R.S."/>
            <person name="Lubbers R.J."/>
            <person name="Makela M.R."/>
            <person name="Barry K."/>
            <person name="Chovatia M."/>
            <person name="Clum A."/>
            <person name="Daum C."/>
            <person name="Haridas S."/>
            <person name="He G."/>
            <person name="LaButti K."/>
            <person name="Lipzen A."/>
            <person name="Mondo S."/>
            <person name="Riley R."/>
            <person name="Salamov A."/>
            <person name="Simmons B.A."/>
            <person name="Magnuson J.K."/>
            <person name="Henrissat B."/>
            <person name="Mortensen U.H."/>
            <person name="Larsen T.O."/>
            <person name="Devries R.P."/>
            <person name="Grigoriev I.V."/>
            <person name="Machida M."/>
            <person name="Baker S.E."/>
            <person name="Andersen M.R."/>
        </authorList>
    </citation>
    <scope>NUCLEOTIDE SEQUENCE</scope>
    <source>
        <strain evidence="1">CBS 117612</strain>
    </source>
</reference>
<name>A0A5N6XXN2_9EURO</name>
<organism evidence="1">
    <name type="scientific">Aspergillus arachidicola</name>
    <dbReference type="NCBI Taxonomy" id="656916"/>
    <lineage>
        <taxon>Eukaryota</taxon>
        <taxon>Fungi</taxon>
        <taxon>Dikarya</taxon>
        <taxon>Ascomycota</taxon>
        <taxon>Pezizomycotina</taxon>
        <taxon>Eurotiomycetes</taxon>
        <taxon>Eurotiomycetidae</taxon>
        <taxon>Eurotiales</taxon>
        <taxon>Aspergillaceae</taxon>
        <taxon>Aspergillus</taxon>
        <taxon>Aspergillus subgen. Circumdati</taxon>
    </lineage>
</organism>
<dbReference type="Proteomes" id="UP000325558">
    <property type="component" value="Unassembled WGS sequence"/>
</dbReference>
<proteinExistence type="predicted"/>
<dbReference type="AlphaFoldDB" id="A0A5N6XXN2"/>